<dbReference type="InterPro" id="IPR049550">
    <property type="entry name" value="RecD_N"/>
</dbReference>
<reference evidence="4 5" key="1">
    <citation type="submission" date="2013-12" db="EMBL/GenBank/DDBJ databases">
        <authorList>
            <person name="Zelazny A."/>
            <person name="Olivier K."/>
            <person name="Holland S."/>
            <person name="Lenaerts A."/>
            <person name="Ordway D."/>
            <person name="DeGroote M.A."/>
            <person name="Parker T."/>
            <person name="Sizemore C."/>
            <person name="Tallon L.J."/>
            <person name="Sadzewicz L.K."/>
            <person name="Sengamalay N."/>
            <person name="Fraser C.M."/>
            <person name="Hine E."/>
            <person name="Shefchek K.A."/>
            <person name="Das S.P."/>
            <person name="Tettelin H."/>
        </authorList>
    </citation>
    <scope>NUCLEOTIDE SEQUENCE [LARGE SCALE GENOMIC DNA]</scope>
    <source>
        <strain evidence="4 5">1956</strain>
    </source>
</reference>
<dbReference type="GO" id="GO:0017116">
    <property type="term" value="F:single-stranded DNA helicase activity"/>
    <property type="evidence" value="ECO:0007669"/>
    <property type="project" value="TreeGrafter"/>
</dbReference>
<dbReference type="Pfam" id="PF21185">
    <property type="entry name" value="RecD_N"/>
    <property type="match status" value="1"/>
</dbReference>
<dbReference type="SUPFAM" id="SSF52540">
    <property type="entry name" value="P-loop containing nucleoside triphosphate hydrolases"/>
    <property type="match status" value="1"/>
</dbReference>
<accession>X8CA65</accession>
<name>X8CA65_MYCIT</name>
<dbReference type="PATRIC" id="fig|1299331.3.peg.4756"/>
<keyword evidence="4" id="KW-0378">Hydrolase</keyword>
<sequence>MTAEVMFATGLLRTFTDAGVFEAADVHVAQRLTALTGESDERVALAVALVVRALRGGSVCVDLRAAPGLLGDADLPWPGADDWLAAVRASALLGPPPVLRFFGDLLYFDRYWLEEEQVCTDLLALSAPPVGIESSSYERLFEPGYEEQRAAAEIAVSHAVTVLTGGPGTGKTTTIARLLALLLEHAERAGMPPPRIALAAPTGKAAARLAEAVAAGPDGSARPTGRGWPACPGPRCTGCWVPGRIRRCGSSTIAPTGCRTTSSWWTRRRWCR</sequence>
<dbReference type="GO" id="GO:0006310">
    <property type="term" value="P:DNA recombination"/>
    <property type="evidence" value="ECO:0007669"/>
    <property type="project" value="TreeGrafter"/>
</dbReference>
<dbReference type="Gene3D" id="1.10.10.1020">
    <property type="entry name" value="RecBCD complex, subunit RecD, N-terminal domain"/>
    <property type="match status" value="1"/>
</dbReference>
<evidence type="ECO:0000256" key="2">
    <source>
        <dbReference type="ARBA" id="ARBA00022840"/>
    </source>
</evidence>
<dbReference type="Proteomes" id="UP000020825">
    <property type="component" value="Unassembled WGS sequence"/>
</dbReference>
<keyword evidence="1" id="KW-0547">Nucleotide-binding</keyword>
<evidence type="ECO:0000313" key="5">
    <source>
        <dbReference type="Proteomes" id="UP000020825"/>
    </source>
</evidence>
<dbReference type="AlphaFoldDB" id="X8CA65"/>
<proteinExistence type="predicted"/>
<dbReference type="InterPro" id="IPR027417">
    <property type="entry name" value="P-loop_NTPase"/>
</dbReference>
<dbReference type="Pfam" id="PF13245">
    <property type="entry name" value="AAA_19"/>
    <property type="match status" value="1"/>
</dbReference>
<dbReference type="Gene3D" id="3.40.50.300">
    <property type="entry name" value="P-loop containing nucleotide triphosphate hydrolases"/>
    <property type="match status" value="1"/>
</dbReference>
<dbReference type="GO" id="GO:0005524">
    <property type="term" value="F:ATP binding"/>
    <property type="evidence" value="ECO:0007669"/>
    <property type="project" value="UniProtKB-KW"/>
</dbReference>
<dbReference type="InterPro" id="IPR050534">
    <property type="entry name" value="Coronavir_polyprotein_1ab"/>
</dbReference>
<comment type="caution">
    <text evidence="4">The sequence shown here is derived from an EMBL/GenBank/DDBJ whole genome shotgun (WGS) entry which is preliminary data.</text>
</comment>
<protein>
    <submittedName>
        <fullName evidence="4">UvrD/REP helicase N-terminal domain protein</fullName>
    </submittedName>
</protein>
<dbReference type="PANTHER" id="PTHR43788">
    <property type="entry name" value="DNA2/NAM7 HELICASE FAMILY MEMBER"/>
    <property type="match status" value="1"/>
</dbReference>
<evidence type="ECO:0000256" key="1">
    <source>
        <dbReference type="ARBA" id="ARBA00022741"/>
    </source>
</evidence>
<dbReference type="PANTHER" id="PTHR43788:SF6">
    <property type="entry name" value="DNA HELICASE B"/>
    <property type="match status" value="1"/>
</dbReference>
<keyword evidence="2" id="KW-0067">ATP-binding</keyword>
<organism evidence="4 5">
    <name type="scientific">Mycobacterium intracellulare 1956</name>
    <dbReference type="NCBI Taxonomy" id="1299331"/>
    <lineage>
        <taxon>Bacteria</taxon>
        <taxon>Bacillati</taxon>
        <taxon>Actinomycetota</taxon>
        <taxon>Actinomycetes</taxon>
        <taxon>Mycobacteriales</taxon>
        <taxon>Mycobacteriaceae</taxon>
        <taxon>Mycobacterium</taxon>
        <taxon>Mycobacterium avium complex (MAC)</taxon>
    </lineage>
</organism>
<evidence type="ECO:0000313" key="4">
    <source>
        <dbReference type="EMBL" id="EUA53232.1"/>
    </source>
</evidence>
<dbReference type="EMBL" id="JAOG01000003">
    <property type="protein sequence ID" value="EUA53232.1"/>
    <property type="molecule type" value="Genomic_DNA"/>
</dbReference>
<dbReference type="InterPro" id="IPR041851">
    <property type="entry name" value="RecD_N_sf"/>
</dbReference>
<gene>
    <name evidence="4" type="ORF">I550_4867</name>
</gene>
<dbReference type="GO" id="GO:0009338">
    <property type="term" value="C:exodeoxyribonuclease V complex"/>
    <property type="evidence" value="ECO:0007669"/>
    <property type="project" value="TreeGrafter"/>
</dbReference>
<evidence type="ECO:0000259" key="3">
    <source>
        <dbReference type="Pfam" id="PF21185"/>
    </source>
</evidence>
<feature type="domain" description="RecBCD enzyme subunit RecD N-terminal" evidence="3">
    <location>
        <begin position="18"/>
        <end position="69"/>
    </location>
</feature>
<keyword evidence="4" id="KW-0347">Helicase</keyword>